<evidence type="ECO:0000256" key="2">
    <source>
        <dbReference type="SAM" id="SignalP"/>
    </source>
</evidence>
<dbReference type="InterPro" id="IPR009038">
    <property type="entry name" value="GOLD_dom"/>
</dbReference>
<keyword evidence="5" id="KW-1185">Reference proteome</keyword>
<dbReference type="Pfam" id="PF01105">
    <property type="entry name" value="EMP24_GP25L"/>
    <property type="match status" value="1"/>
</dbReference>
<sequence>MRFLFLVAVVICRYVEIGSKETFIFKDVVTKDNMYKFIYRAFDSSSVYLSIFDSNLKKIIDTTDPYGVLYTKSNIDGYITIRVTNPHKEVMKFGYKCPDVKKELQGPLGPIKDVDTVNELQTVLQNIIQTQRDHIRSYQSHSQMLDKSRRWVFRLVILEIVSSIIIMYYLHKSTLDMFSKKKITQ</sequence>
<keyword evidence="2" id="KW-0732">Signal</keyword>
<organism evidence="4 5">
    <name type="scientific">Nosema bombycis (strain CQ1 / CVCC 102059)</name>
    <name type="common">Microsporidian parasite</name>
    <name type="synonym">Pebrine of silkworm</name>
    <dbReference type="NCBI Taxonomy" id="578461"/>
    <lineage>
        <taxon>Eukaryota</taxon>
        <taxon>Fungi</taxon>
        <taxon>Fungi incertae sedis</taxon>
        <taxon>Microsporidia</taxon>
        <taxon>Nosematidae</taxon>
        <taxon>Nosema</taxon>
    </lineage>
</organism>
<accession>R0KN50</accession>
<evidence type="ECO:0000313" key="4">
    <source>
        <dbReference type="EMBL" id="EOB12086.1"/>
    </source>
</evidence>
<keyword evidence="1" id="KW-0472">Membrane</keyword>
<feature type="signal peptide" evidence="2">
    <location>
        <begin position="1"/>
        <end position="19"/>
    </location>
</feature>
<evidence type="ECO:0000256" key="1">
    <source>
        <dbReference type="SAM" id="Phobius"/>
    </source>
</evidence>
<protein>
    <submittedName>
        <fullName evidence="4">Endoplasmic reticulum membrane protein</fullName>
    </submittedName>
</protein>
<dbReference type="HOGENOM" id="CLU_122466_0_0_1"/>
<keyword evidence="1" id="KW-0812">Transmembrane</keyword>
<dbReference type="AlphaFoldDB" id="R0KN50"/>
<dbReference type="EMBL" id="KB909461">
    <property type="protein sequence ID" value="EOB12086.1"/>
    <property type="molecule type" value="Genomic_DNA"/>
</dbReference>
<dbReference type="OMA" id="WARILMI"/>
<name>R0KN50_NOSB1</name>
<evidence type="ECO:0000259" key="3">
    <source>
        <dbReference type="Pfam" id="PF01105"/>
    </source>
</evidence>
<dbReference type="Proteomes" id="UP000016927">
    <property type="component" value="Unassembled WGS sequence"/>
</dbReference>
<dbReference type="VEuPathDB" id="MicrosporidiaDB:NBO_554g0003"/>
<feature type="domain" description="GOLD" evidence="3">
    <location>
        <begin position="14"/>
        <end position="168"/>
    </location>
</feature>
<evidence type="ECO:0000313" key="5">
    <source>
        <dbReference type="Proteomes" id="UP000016927"/>
    </source>
</evidence>
<keyword evidence="1" id="KW-1133">Transmembrane helix</keyword>
<dbReference type="OrthoDB" id="2194158at2759"/>
<feature type="transmembrane region" description="Helical" evidence="1">
    <location>
        <begin position="151"/>
        <end position="170"/>
    </location>
</feature>
<feature type="chain" id="PRO_5004354297" evidence="2">
    <location>
        <begin position="20"/>
        <end position="185"/>
    </location>
</feature>
<gene>
    <name evidence="4" type="ORF">NBO_554g0003</name>
</gene>
<proteinExistence type="predicted"/>
<reference evidence="4 5" key="1">
    <citation type="journal article" date="2013" name="BMC Genomics">
        <title>Comparative genomics of parasitic silkworm microsporidia reveal an association between genome expansion and host adaptation.</title>
        <authorList>
            <person name="Pan G."/>
            <person name="Xu J."/>
            <person name="Li T."/>
            <person name="Xia Q."/>
            <person name="Liu S.L."/>
            <person name="Zhang G."/>
            <person name="Li S."/>
            <person name="Li C."/>
            <person name="Liu H."/>
            <person name="Yang L."/>
            <person name="Liu T."/>
            <person name="Zhang X."/>
            <person name="Wu Z."/>
            <person name="Fan W."/>
            <person name="Dang X."/>
            <person name="Xiang H."/>
            <person name="Tao M."/>
            <person name="Li Y."/>
            <person name="Hu J."/>
            <person name="Li Z."/>
            <person name="Lin L."/>
            <person name="Luo J."/>
            <person name="Geng L."/>
            <person name="Wang L."/>
            <person name="Long M."/>
            <person name="Wan Y."/>
            <person name="He N."/>
            <person name="Zhang Z."/>
            <person name="Lu C."/>
            <person name="Keeling P.J."/>
            <person name="Wang J."/>
            <person name="Xiang Z."/>
            <person name="Zhou Z."/>
        </authorList>
    </citation>
    <scope>NUCLEOTIDE SEQUENCE [LARGE SCALE GENOMIC DNA]</scope>
    <source>
        <strain evidence="5">CQ1 / CVCC 102059</strain>
    </source>
</reference>